<dbReference type="Proteomes" id="UP000749559">
    <property type="component" value="Unassembled WGS sequence"/>
</dbReference>
<dbReference type="Pfam" id="PF16472">
    <property type="entry name" value="DUF5050"/>
    <property type="match status" value="1"/>
</dbReference>
<comment type="caution">
    <text evidence="3">The sequence shown here is derived from an EMBL/GenBank/DDBJ whole genome shotgun (WGS) entry which is preliminary data.</text>
</comment>
<protein>
    <submittedName>
        <fullName evidence="3">Uncharacterized protein</fullName>
    </submittedName>
</protein>
<keyword evidence="1" id="KW-0677">Repeat</keyword>
<keyword evidence="4" id="KW-1185">Reference proteome</keyword>
<dbReference type="InterPro" id="IPR001007">
    <property type="entry name" value="VWF_dom"/>
</dbReference>
<dbReference type="PROSITE" id="PS01208">
    <property type="entry name" value="VWFC_1"/>
    <property type="match status" value="1"/>
</dbReference>
<dbReference type="PROSITE" id="PS50825">
    <property type="entry name" value="HYR"/>
    <property type="match status" value="1"/>
</dbReference>
<dbReference type="Pfam" id="PF07699">
    <property type="entry name" value="Ephrin_rec_like"/>
    <property type="match status" value="1"/>
</dbReference>
<dbReference type="InterPro" id="IPR050778">
    <property type="entry name" value="Cueball_EGF_LRP_Nidogen"/>
</dbReference>
<reference evidence="3" key="1">
    <citation type="submission" date="2022-03" db="EMBL/GenBank/DDBJ databases">
        <authorList>
            <person name="Martin C."/>
        </authorList>
    </citation>
    <scope>NUCLEOTIDE SEQUENCE</scope>
</reference>
<evidence type="ECO:0000256" key="2">
    <source>
        <dbReference type="ARBA" id="ARBA00023157"/>
    </source>
</evidence>
<dbReference type="OrthoDB" id="5958943at2759"/>
<sequence length="1698" mass="185034">MAGKLFICILCTTMVKLMLCENVLFTSNGTNILYKKLSTTDEFAIADVGETERVVGLVIDSINGKIFWSDVGVNSNGIYSADITETGIIKSSKQKIINFAFEVNGIAIDGLSRHIYWTDVQTGSVNVANYDGSSHRMLIRKNLVKPRSIWVNSEEGWLYWDDQGTGKVERSRLDGSGRSDIMSTGLRWPNEITQKDGNVYWVEAWNKTLEYWDGDIVETLPLEEHTGIGNPIFGLASIENHDFLYASVWNVGKILQIDVTNRKIETITEGLGSEAMFGVAIYVAGSSAYSASDPCANNPCSDLCLPVGTSYRCSCPSFGGKVLTGNTCSVPEQIVLYASADDGEVGVMSSGQGANQERSTIALSVRPVAVGYDPVDQMVYWSDVTLRAIYRASLTGNGLDMEVFLNTSHSLGVVDGLYMDYMNRRLYFSNMGTVGVDDVAYSWHKVEMISLDGTNRREIVTDSQNPRDVTVDFEGGYLYYTTWGSDAKVVRTSLDGQDTTVLKTGLDNPNAVVMARDDIYVIDSHAKTREGGQTGINGALYKMNKNGENWVKVLDDLQTPFGLASSGDKFYISDWGKEQILSYSIDGATTTNVILDDIATPTALHSSQKMVTLPGESGVCSTASNTCQEICTTEPGGSEVSCSCSSYDYLHLKAGTQCSAPTSFIVFADFNSIKIIGLDSDNPESHVLVEGNSYVSNFVAVAFDGNSKVYYADVNTYEIFYTTLDGSTKHQLVFKSEDSIDGMALYGGRLYYTSFNRGLIATIKLDGEDKDNIELISLLDRPRAIEVKVIESKPYLFWSEWGNNTAVQKMQLSLDGRAPESSENLQISPQLTWPNGLAVTERRLYIADGNPMLRKIQNCSLTGHNCNDLGYFTNKSEHLYDIEMVSMSSGNGNDYMIYTDWKDKSLSMYNLQTGDITVLADNLMRPTQVAVHITTPTTTECPSNHGCEVACVVDPTGYHCSCGLGKTLNADGKTCKTVYAKVEKVDMSACSSPCGEYEVCGRTVGSANLECVCDKGQGHASNAGCYACAVGLYKDFVGNQPCKPCPEGTGGEDVGATSCSCTSEYTWYEGACRVDACLVEGTAYALGETYSPNSCTTCECKDTGPQCTSQTCQELLCEEKVVPARECCPVCISTTPAPVTTPAIGAFTNCNEDEQSLQLEKGRDTIKSSYMLEYQPQNATLSYEPISYPYVRFTGQQIDVTGTLKWNDKVEQCTFKVDVEDKERPTVQCEDVSVFLGEAGKAASVYWMPPKVTDNVAESTELQEDLVCSPYSSGDPLKEGAYVVNCKVQDSAKNEGTCSFSVSVQKNVGKCPTPPNITGGKFSCKGTECSVTCNEGRQFSGSFPPVYSCKTDTWSPKFPKNLAAFACKKLRSKPIMIQSTIKLDYSGECSTATKERLIDESRTLLRNHGACMHSGNSFCQDGAFTAKCENSVKREAPGTAVMWDVVIVDSMDGTVKADDINIDLDEVIEDIQVKTVTYTVDGGEVTLLDISKETESRKAACPPGEIVSNQNCEICPAGSKQEDADCVVCPIGEYQGYEGSTSCDKCPEGTTTDLTGSFTLQQCRPIVKNPEKTMMKDTPVGLIVGVVVAVIVLIIVIVVVVCLMNRRNRKPAGYLQADDGGELRAYNSPITREFNNPAYDLVGEKADDNGYASLDKPSEHQYATLCEARSGEVNDPSPSDALTTFKPKVTTTIDNNYC</sequence>
<evidence type="ECO:0000313" key="4">
    <source>
        <dbReference type="Proteomes" id="UP000749559"/>
    </source>
</evidence>
<dbReference type="InterPro" id="IPR003410">
    <property type="entry name" value="HYR_dom"/>
</dbReference>
<dbReference type="PROSITE" id="PS50184">
    <property type="entry name" value="VWFC_2"/>
    <property type="match status" value="1"/>
</dbReference>
<dbReference type="SMART" id="SM01411">
    <property type="entry name" value="Ephrin_rec_like"/>
    <property type="match status" value="2"/>
</dbReference>
<accession>A0A8J1UTY0</accession>
<evidence type="ECO:0000313" key="3">
    <source>
        <dbReference type="EMBL" id="CAH1779937.1"/>
    </source>
</evidence>
<dbReference type="InterPro" id="IPR011042">
    <property type="entry name" value="6-blade_b-propeller_TolB-like"/>
</dbReference>
<dbReference type="SMART" id="SM00214">
    <property type="entry name" value="VWC"/>
    <property type="match status" value="1"/>
</dbReference>
<dbReference type="PANTHER" id="PTHR46513:SF13">
    <property type="entry name" value="EGF-LIKE DOMAIN-CONTAINING PROTEIN"/>
    <property type="match status" value="1"/>
</dbReference>
<dbReference type="GO" id="GO:0042813">
    <property type="term" value="F:Wnt receptor activity"/>
    <property type="evidence" value="ECO:0007669"/>
    <property type="project" value="TreeGrafter"/>
</dbReference>
<evidence type="ECO:0000256" key="1">
    <source>
        <dbReference type="ARBA" id="ARBA00022737"/>
    </source>
</evidence>
<dbReference type="Pfam" id="PF00093">
    <property type="entry name" value="VWC"/>
    <property type="match status" value="1"/>
</dbReference>
<dbReference type="CDD" id="cd00033">
    <property type="entry name" value="CCP"/>
    <property type="match status" value="1"/>
</dbReference>
<dbReference type="InterPro" id="IPR000742">
    <property type="entry name" value="EGF"/>
</dbReference>
<dbReference type="SMART" id="SM00181">
    <property type="entry name" value="EGF"/>
    <property type="match status" value="2"/>
</dbReference>
<dbReference type="GO" id="GO:0005886">
    <property type="term" value="C:plasma membrane"/>
    <property type="evidence" value="ECO:0007669"/>
    <property type="project" value="TreeGrafter"/>
</dbReference>
<dbReference type="Gene3D" id="2.120.10.30">
    <property type="entry name" value="TolB, C-terminal domain"/>
    <property type="match status" value="3"/>
</dbReference>
<dbReference type="InterPro" id="IPR000033">
    <property type="entry name" value="LDLR_classB_rpt"/>
</dbReference>
<dbReference type="SMART" id="SM00135">
    <property type="entry name" value="LY"/>
    <property type="match status" value="12"/>
</dbReference>
<dbReference type="Gene3D" id="2.10.50.10">
    <property type="entry name" value="Tumor Necrosis Factor Receptor, subunit A, domain 2"/>
    <property type="match status" value="2"/>
</dbReference>
<dbReference type="InterPro" id="IPR011641">
    <property type="entry name" value="Tyr-kin_ephrin_A/B_rcpt-like"/>
</dbReference>
<organism evidence="3 4">
    <name type="scientific">Owenia fusiformis</name>
    <name type="common">Polychaete worm</name>
    <dbReference type="NCBI Taxonomy" id="6347"/>
    <lineage>
        <taxon>Eukaryota</taxon>
        <taxon>Metazoa</taxon>
        <taxon>Spiralia</taxon>
        <taxon>Lophotrochozoa</taxon>
        <taxon>Annelida</taxon>
        <taxon>Polychaeta</taxon>
        <taxon>Sedentaria</taxon>
        <taxon>Canalipalpata</taxon>
        <taxon>Sabellida</taxon>
        <taxon>Oweniida</taxon>
        <taxon>Oweniidae</taxon>
        <taxon>Owenia</taxon>
    </lineage>
</organism>
<proteinExistence type="predicted"/>
<dbReference type="PROSITE" id="PS51120">
    <property type="entry name" value="LDLRB"/>
    <property type="match status" value="2"/>
</dbReference>
<dbReference type="SUPFAM" id="SSF63825">
    <property type="entry name" value="YWTD domain"/>
    <property type="match status" value="3"/>
</dbReference>
<dbReference type="PANTHER" id="PTHR46513">
    <property type="entry name" value="VITELLOGENIN RECEPTOR-LIKE PROTEIN-RELATED-RELATED"/>
    <property type="match status" value="1"/>
</dbReference>
<name>A0A8J1UTY0_OWEFU</name>
<dbReference type="SUPFAM" id="SSF57603">
    <property type="entry name" value="FnI-like domain"/>
    <property type="match status" value="1"/>
</dbReference>
<dbReference type="GO" id="GO:0017147">
    <property type="term" value="F:Wnt-protein binding"/>
    <property type="evidence" value="ECO:0007669"/>
    <property type="project" value="TreeGrafter"/>
</dbReference>
<dbReference type="InterPro" id="IPR032485">
    <property type="entry name" value="LRP1-like_beta_prop"/>
</dbReference>
<dbReference type="EMBL" id="CAIIXF020000003">
    <property type="protein sequence ID" value="CAH1779937.1"/>
    <property type="molecule type" value="Genomic_DNA"/>
</dbReference>
<dbReference type="GO" id="GO:0060070">
    <property type="term" value="P:canonical Wnt signaling pathway"/>
    <property type="evidence" value="ECO:0007669"/>
    <property type="project" value="TreeGrafter"/>
</dbReference>
<dbReference type="InterPro" id="IPR000436">
    <property type="entry name" value="Sushi_SCR_CCP_dom"/>
</dbReference>
<dbReference type="Pfam" id="PF00058">
    <property type="entry name" value="Ldl_recept_b"/>
    <property type="match status" value="1"/>
</dbReference>
<gene>
    <name evidence="3" type="ORF">OFUS_LOCUS6693</name>
</gene>
<dbReference type="Pfam" id="PF02494">
    <property type="entry name" value="HYR"/>
    <property type="match status" value="1"/>
</dbReference>
<dbReference type="Gene3D" id="2.10.70.10">
    <property type="entry name" value="Complement Module, domain 1"/>
    <property type="match status" value="1"/>
</dbReference>
<keyword evidence="2" id="KW-1015">Disulfide bond</keyword>